<name>A0AA43ZK42_9HYPH</name>
<dbReference type="InterPro" id="IPR035093">
    <property type="entry name" value="RelE/ParE_toxin_dom_sf"/>
</dbReference>
<accession>A0AA43ZK42</accession>
<reference evidence="1" key="1">
    <citation type="submission" date="2020-03" db="EMBL/GenBank/DDBJ databases">
        <title>Ferranicluibacter endophyticum gen. nov., sp. nov., a new genus isolated from Rubus ulmifolius Schott. stem.</title>
        <authorList>
            <person name="Roca-Couso R."/>
            <person name="Flores-Felix J.D."/>
            <person name="Igual J.M."/>
            <person name="Rivas R."/>
        </authorList>
    </citation>
    <scope>NUCLEOTIDE SEQUENCE</scope>
    <source>
        <strain evidence="1">CRRU44</strain>
    </source>
</reference>
<gene>
    <name evidence="1" type="ORF">G8E10_22080</name>
</gene>
<evidence type="ECO:0000313" key="1">
    <source>
        <dbReference type="EMBL" id="NHT78398.1"/>
    </source>
</evidence>
<evidence type="ECO:0000313" key="2">
    <source>
        <dbReference type="Proteomes" id="UP001155840"/>
    </source>
</evidence>
<dbReference type="EMBL" id="JAANCM010000014">
    <property type="protein sequence ID" value="NHT78398.1"/>
    <property type="molecule type" value="Genomic_DNA"/>
</dbReference>
<dbReference type="Gene3D" id="3.30.2310.20">
    <property type="entry name" value="RelE-like"/>
    <property type="match status" value="1"/>
</dbReference>
<keyword evidence="2" id="KW-1185">Reference proteome</keyword>
<sequence>MKRVAYSKQAESYLKRVQPRRRKAIVEKIEAYARGESVDAKPLKGGAMVRIRIGGDRAIVDSLTALVIVVKVGPRGDVYKE</sequence>
<dbReference type="Proteomes" id="UP001155840">
    <property type="component" value="Unassembled WGS sequence"/>
</dbReference>
<dbReference type="SUPFAM" id="SSF143011">
    <property type="entry name" value="RelE-like"/>
    <property type="match status" value="1"/>
</dbReference>
<dbReference type="AlphaFoldDB" id="A0AA43ZK42"/>
<proteinExistence type="predicted"/>
<protein>
    <submittedName>
        <fullName evidence="1">Cytotoxic translational repressor of toxin-antitoxin stability system</fullName>
    </submittedName>
</protein>
<organism evidence="1 2">
    <name type="scientific">Ferranicluibacter rubi</name>
    <dbReference type="NCBI Taxonomy" id="2715133"/>
    <lineage>
        <taxon>Bacteria</taxon>
        <taxon>Pseudomonadati</taxon>
        <taxon>Pseudomonadota</taxon>
        <taxon>Alphaproteobacteria</taxon>
        <taxon>Hyphomicrobiales</taxon>
        <taxon>Rhizobiaceae</taxon>
        <taxon>Ferranicluibacter</taxon>
    </lineage>
</organism>
<comment type="caution">
    <text evidence="1">The sequence shown here is derived from an EMBL/GenBank/DDBJ whole genome shotgun (WGS) entry which is preliminary data.</text>
</comment>